<organism evidence="2 3">
    <name type="scientific">Rattus norvegicus</name>
    <name type="common">Rat</name>
    <dbReference type="NCBI Taxonomy" id="10116"/>
    <lineage>
        <taxon>Eukaryota</taxon>
        <taxon>Metazoa</taxon>
        <taxon>Chordata</taxon>
        <taxon>Craniata</taxon>
        <taxon>Vertebrata</taxon>
        <taxon>Euteleostomi</taxon>
        <taxon>Mammalia</taxon>
        <taxon>Eutheria</taxon>
        <taxon>Euarchontoglires</taxon>
        <taxon>Glires</taxon>
        <taxon>Rodentia</taxon>
        <taxon>Myomorpha</taxon>
        <taxon>Muroidea</taxon>
        <taxon>Muridae</taxon>
        <taxon>Murinae</taxon>
        <taxon>Rattus</taxon>
    </lineage>
</organism>
<proteinExistence type="predicted"/>
<dbReference type="Proteomes" id="UP000234681">
    <property type="component" value="Chromosome X"/>
</dbReference>
<gene>
    <name evidence="2" type="ORF">rCG_38148</name>
</gene>
<keyword evidence="1" id="KW-0472">Membrane</keyword>
<dbReference type="EMBL" id="CH473969">
    <property type="protein sequence ID" value="EDM07158.1"/>
    <property type="molecule type" value="Genomic_DNA"/>
</dbReference>
<name>A6IV23_RAT</name>
<keyword evidence="1" id="KW-1133">Transmembrane helix</keyword>
<evidence type="ECO:0000313" key="2">
    <source>
        <dbReference type="EMBL" id="EDM07158.1"/>
    </source>
</evidence>
<evidence type="ECO:0000256" key="1">
    <source>
        <dbReference type="SAM" id="Phobius"/>
    </source>
</evidence>
<dbReference type="AlphaFoldDB" id="A6IV23"/>
<reference evidence="2" key="1">
    <citation type="journal article" date="2005" name="Genome Res.">
        <title>Gene and alternative splicing annotation with AIR.</title>
        <authorList>
            <person name="Florea L."/>
            <person name="Di Francesco V."/>
            <person name="Miller J."/>
            <person name="Turner R."/>
            <person name="Yao A."/>
            <person name="Harris M."/>
            <person name="Walenz B."/>
            <person name="Mobarry C."/>
            <person name="Merkulov G.V."/>
            <person name="Charlab R."/>
            <person name="Dew I."/>
            <person name="Deng Z."/>
            <person name="Istrail S."/>
            <person name="Li P."/>
            <person name="Sutton G."/>
        </authorList>
    </citation>
    <scope>NUCLEOTIDE SEQUENCE</scope>
    <source>
        <strain evidence="2">BN</strain>
    </source>
</reference>
<keyword evidence="1" id="KW-0812">Transmembrane</keyword>
<reference evidence="2 3" key="2">
    <citation type="submission" date="2005-09" db="EMBL/GenBank/DDBJ databases">
        <authorList>
            <person name="Mural R.J."/>
            <person name="Li P.W."/>
            <person name="Adams M.D."/>
            <person name="Amanatides P.G."/>
            <person name="Baden-Tillson H."/>
            <person name="Barnstead M."/>
            <person name="Chin S.H."/>
            <person name="Dew I."/>
            <person name="Evans C.A."/>
            <person name="Ferriera S."/>
            <person name="Flanigan M."/>
            <person name="Fosler C."/>
            <person name="Glodek A."/>
            <person name="Gu Z."/>
            <person name="Holt R.A."/>
            <person name="Jennings D."/>
            <person name="Kraft C.L."/>
            <person name="Lu F."/>
            <person name="Nguyen T."/>
            <person name="Nusskern D.R."/>
            <person name="Pfannkoch C.M."/>
            <person name="Sitter C."/>
            <person name="Sutton G.G."/>
            <person name="Venter J.C."/>
            <person name="Wang Z."/>
            <person name="Woodage T."/>
            <person name="Zheng X.H."/>
            <person name="Zhong F."/>
        </authorList>
    </citation>
    <scope>NUCLEOTIDE SEQUENCE [LARGE SCALE GENOMIC DNA]</scope>
    <source>
        <strain evidence="2">BN</strain>
        <strain evidence="3">BN, Sprague-Dawley</strain>
    </source>
</reference>
<sequence length="84" mass="9507">MTWRSLFILFLVFEIGFLCVALTDLDLLRTGWPPNSQRSTNLCLSSAGIKGMCHCALAILLKNQKWVFSVALKSRYTPLKNTPF</sequence>
<evidence type="ECO:0000313" key="3">
    <source>
        <dbReference type="Proteomes" id="UP000234681"/>
    </source>
</evidence>
<feature type="transmembrane region" description="Helical" evidence="1">
    <location>
        <begin position="6"/>
        <end position="28"/>
    </location>
</feature>
<accession>A6IV23</accession>
<dbReference type="EMBL" id="CH473969">
    <property type="protein sequence ID" value="EDM07156.1"/>
    <property type="molecule type" value="Genomic_DNA"/>
</dbReference>
<protein>
    <submittedName>
        <fullName evidence="2">RCG38148, isoform CRA_a</fullName>
    </submittedName>
</protein>